<proteinExistence type="predicted"/>
<gene>
    <name evidence="2" type="ORF">AVEN_127131_1</name>
    <name evidence="1" type="ORF">AVEN_95062_1</name>
</gene>
<reference evidence="2 3" key="1">
    <citation type="journal article" date="2019" name="Sci. Rep.">
        <title>Orb-weaving spider Araneus ventricosus genome elucidates the spidroin gene catalogue.</title>
        <authorList>
            <person name="Kono N."/>
            <person name="Nakamura H."/>
            <person name="Ohtoshi R."/>
            <person name="Moran D.A.P."/>
            <person name="Shinohara A."/>
            <person name="Yoshida Y."/>
            <person name="Fujiwara M."/>
            <person name="Mori M."/>
            <person name="Tomita M."/>
            <person name="Arakawa K."/>
        </authorList>
    </citation>
    <scope>NUCLEOTIDE SEQUENCE [LARGE SCALE GENOMIC DNA]</scope>
</reference>
<accession>A0A4Y1ZMB5</accession>
<protein>
    <submittedName>
        <fullName evidence="2">Uncharacterized protein</fullName>
    </submittedName>
</protein>
<evidence type="ECO:0000313" key="2">
    <source>
        <dbReference type="EMBL" id="GBL57371.1"/>
    </source>
</evidence>
<evidence type="ECO:0000313" key="1">
    <source>
        <dbReference type="EMBL" id="GBL57350.1"/>
    </source>
</evidence>
<sequence>MHLMEGQGQQINLVGWTGFSKLLENVFKTYYNHQRETYSTYFGQSSVSSRLINIGLGQRNRSDSFVFPNYIFVKTVIHTMETGLDGMEEIDDNSSE</sequence>
<evidence type="ECO:0000313" key="3">
    <source>
        <dbReference type="Proteomes" id="UP000499080"/>
    </source>
</evidence>
<keyword evidence="3" id="KW-1185">Reference proteome</keyword>
<comment type="caution">
    <text evidence="2">The sequence shown here is derived from an EMBL/GenBank/DDBJ whole genome shotgun (WGS) entry which is preliminary data.</text>
</comment>
<dbReference type="EMBL" id="BGPR01151132">
    <property type="protein sequence ID" value="GBL57371.1"/>
    <property type="molecule type" value="Genomic_DNA"/>
</dbReference>
<dbReference type="AlphaFoldDB" id="A0A4Y1ZMB5"/>
<dbReference type="Proteomes" id="UP000499080">
    <property type="component" value="Unassembled WGS sequence"/>
</dbReference>
<dbReference type="EMBL" id="BGPR01151129">
    <property type="protein sequence ID" value="GBL57350.1"/>
    <property type="molecule type" value="Genomic_DNA"/>
</dbReference>
<organism evidence="2 3">
    <name type="scientific">Araneus ventricosus</name>
    <name type="common">Orbweaver spider</name>
    <name type="synonym">Epeira ventricosa</name>
    <dbReference type="NCBI Taxonomy" id="182803"/>
    <lineage>
        <taxon>Eukaryota</taxon>
        <taxon>Metazoa</taxon>
        <taxon>Ecdysozoa</taxon>
        <taxon>Arthropoda</taxon>
        <taxon>Chelicerata</taxon>
        <taxon>Arachnida</taxon>
        <taxon>Araneae</taxon>
        <taxon>Araneomorphae</taxon>
        <taxon>Entelegynae</taxon>
        <taxon>Araneoidea</taxon>
        <taxon>Araneidae</taxon>
        <taxon>Araneus</taxon>
    </lineage>
</organism>
<name>A0A4Y1ZMB5_ARAVE</name>